<accession>A0ABR7UAB4</accession>
<comment type="caution">
    <text evidence="2">The sequence shown here is derived from an EMBL/GenBank/DDBJ whole genome shotgun (WGS) entry which is preliminary data.</text>
</comment>
<dbReference type="EMBL" id="JAATTO010000032">
    <property type="protein sequence ID" value="MBC9981020.1"/>
    <property type="molecule type" value="Genomic_DNA"/>
</dbReference>
<feature type="compositionally biased region" description="Basic residues" evidence="1">
    <location>
        <begin position="80"/>
        <end position="94"/>
    </location>
</feature>
<reference evidence="2 3" key="1">
    <citation type="journal article" date="2020" name="Arch. Microbiol.">
        <title>Bradyrhizobium campsiandrae sp. nov., a nitrogen-fixing bacterial strain isolated from a native leguminous tree from the Amazon adapted to flooded conditions.</title>
        <authorList>
            <person name="Cabral Michel D."/>
            <person name="Martins da Costa E."/>
            <person name="Azarias Guimaraes A."/>
            <person name="Soares de Carvalho T."/>
            <person name="Santos de Castro Caputo P."/>
            <person name="Willems A."/>
            <person name="de Souza Moreira F.M."/>
        </authorList>
    </citation>
    <scope>NUCLEOTIDE SEQUENCE [LARGE SCALE GENOMIC DNA]</scope>
    <source>
        <strain evidence="3">INPA 384B</strain>
    </source>
</reference>
<evidence type="ECO:0000313" key="3">
    <source>
        <dbReference type="Proteomes" id="UP000639516"/>
    </source>
</evidence>
<organism evidence="2 3">
    <name type="scientific">Bradyrhizobium campsiandrae</name>
    <dbReference type="NCBI Taxonomy" id="1729892"/>
    <lineage>
        <taxon>Bacteria</taxon>
        <taxon>Pseudomonadati</taxon>
        <taxon>Pseudomonadota</taxon>
        <taxon>Alphaproteobacteria</taxon>
        <taxon>Hyphomicrobiales</taxon>
        <taxon>Nitrobacteraceae</taxon>
        <taxon>Bradyrhizobium</taxon>
    </lineage>
</organism>
<dbReference type="RefSeq" id="WP_188103876.1">
    <property type="nucleotide sequence ID" value="NZ_JAANIH010000035.1"/>
</dbReference>
<proteinExistence type="predicted"/>
<sequence>MVLCKIVALRLRGVGFLVGGFLFALPRRRGFGCAIRNVRNVLLSQLFNEKDDREARTPTSDFPKGADQSQRFAFDIGMSHRNREHTRKPQRRPLRPQCQKNPGERDLGKLWSQPR</sequence>
<dbReference type="Proteomes" id="UP000639516">
    <property type="component" value="Unassembled WGS sequence"/>
</dbReference>
<name>A0ABR7UAB4_9BRAD</name>
<evidence type="ECO:0000256" key="1">
    <source>
        <dbReference type="SAM" id="MobiDB-lite"/>
    </source>
</evidence>
<evidence type="ECO:0008006" key="4">
    <source>
        <dbReference type="Google" id="ProtNLM"/>
    </source>
</evidence>
<gene>
    <name evidence="2" type="ORF">HA482_22720</name>
</gene>
<protein>
    <recommendedName>
        <fullName evidence="4">Secreted protein</fullName>
    </recommendedName>
</protein>
<feature type="region of interest" description="Disordered" evidence="1">
    <location>
        <begin position="51"/>
        <end position="115"/>
    </location>
</feature>
<evidence type="ECO:0000313" key="2">
    <source>
        <dbReference type="EMBL" id="MBC9981020.1"/>
    </source>
</evidence>
<keyword evidence="3" id="KW-1185">Reference proteome</keyword>